<keyword evidence="1 4" id="KW-0479">Metal-binding</keyword>
<dbReference type="InterPro" id="IPR000571">
    <property type="entry name" value="Znf_CCCH"/>
</dbReference>
<evidence type="ECO:0000256" key="4">
    <source>
        <dbReference type="PROSITE-ProRule" id="PRU00723"/>
    </source>
</evidence>
<proteinExistence type="predicted"/>
<dbReference type="SUPFAM" id="SSF90229">
    <property type="entry name" value="CCCH zinc finger"/>
    <property type="match status" value="1"/>
</dbReference>
<sequence>MTPVTRIYLYSHRLSSDQRVEAEDEQTICTFFNSPAGCFRGANCRFEHIRNTDAVTNQRRAVYLRNDLESMLPPPKQDSWVAVELTAVSSPSHFYVTFPFGTRPVVELLQDETASDEGYEGSNGAFKSEMLEQLMENLNEHYNQRGGFRDTDMTIYASGELVVARFSDDGRWYRAKVVETDPDVSLVKVFYVDFGNAEWVPEANLAQIQPQFLHLPFQAMECFLPLVAATDDGTWSPEARKCFTELSEGKVLFAHVLSTNSNNVISVELYDTELEEDVDIGQVLVDTGFAKQPDRATFKRPQSPTSTHTATNHPRYVPG</sequence>
<dbReference type="GO" id="GO:0007283">
    <property type="term" value="P:spermatogenesis"/>
    <property type="evidence" value="ECO:0007669"/>
    <property type="project" value="TreeGrafter"/>
</dbReference>
<feature type="domain" description="C3H1-type" evidence="6">
    <location>
        <begin position="23"/>
        <end position="51"/>
    </location>
</feature>
<dbReference type="FunFam" id="2.30.30.140:FF:000018">
    <property type="entry name" value="Serine/threonine-protein kinase 31"/>
    <property type="match status" value="1"/>
</dbReference>
<dbReference type="PROSITE" id="PS50304">
    <property type="entry name" value="TUDOR"/>
    <property type="match status" value="1"/>
</dbReference>
<gene>
    <name evidence="8" type="ORF">NP493_114g05038</name>
</gene>
<dbReference type="EMBL" id="JAODUO010000113">
    <property type="protein sequence ID" value="KAK2189164.1"/>
    <property type="molecule type" value="Genomic_DNA"/>
</dbReference>
<dbReference type="SUPFAM" id="SSF50199">
    <property type="entry name" value="Staphylococcal nuclease"/>
    <property type="match status" value="1"/>
</dbReference>
<dbReference type="InterPro" id="IPR050621">
    <property type="entry name" value="Tudor_domain_containing"/>
</dbReference>
<dbReference type="PANTHER" id="PTHR22948:SF29">
    <property type="entry name" value="FI02030P-RELATED"/>
    <property type="match status" value="1"/>
</dbReference>
<dbReference type="PROSITE" id="PS50103">
    <property type="entry name" value="ZF_C3H1"/>
    <property type="match status" value="1"/>
</dbReference>
<dbReference type="InterPro" id="IPR035437">
    <property type="entry name" value="SNase_OB-fold_sf"/>
</dbReference>
<evidence type="ECO:0000313" key="9">
    <source>
        <dbReference type="Proteomes" id="UP001209878"/>
    </source>
</evidence>
<organism evidence="8 9">
    <name type="scientific">Ridgeia piscesae</name>
    <name type="common">Tubeworm</name>
    <dbReference type="NCBI Taxonomy" id="27915"/>
    <lineage>
        <taxon>Eukaryota</taxon>
        <taxon>Metazoa</taxon>
        <taxon>Spiralia</taxon>
        <taxon>Lophotrochozoa</taxon>
        <taxon>Annelida</taxon>
        <taxon>Polychaeta</taxon>
        <taxon>Sedentaria</taxon>
        <taxon>Canalipalpata</taxon>
        <taxon>Sabellida</taxon>
        <taxon>Siboglinidae</taxon>
        <taxon>Ridgeia</taxon>
    </lineage>
</organism>
<dbReference type="Pfam" id="PF00567">
    <property type="entry name" value="TUDOR"/>
    <property type="match status" value="1"/>
</dbReference>
<keyword evidence="2 4" id="KW-0863">Zinc-finger</keyword>
<dbReference type="Gene3D" id="2.30.30.140">
    <property type="match status" value="1"/>
</dbReference>
<keyword evidence="9" id="KW-1185">Reference proteome</keyword>
<dbReference type="Gene3D" id="2.40.50.90">
    <property type="match status" value="1"/>
</dbReference>
<dbReference type="SUPFAM" id="SSF63748">
    <property type="entry name" value="Tudor/PWWP/MBT"/>
    <property type="match status" value="1"/>
</dbReference>
<feature type="domain" description="Tudor" evidence="7">
    <location>
        <begin position="155"/>
        <end position="215"/>
    </location>
</feature>
<dbReference type="GO" id="GO:0008270">
    <property type="term" value="F:zinc ion binding"/>
    <property type="evidence" value="ECO:0007669"/>
    <property type="project" value="UniProtKB-KW"/>
</dbReference>
<evidence type="ECO:0000256" key="5">
    <source>
        <dbReference type="SAM" id="MobiDB-lite"/>
    </source>
</evidence>
<evidence type="ECO:0008006" key="10">
    <source>
        <dbReference type="Google" id="ProtNLM"/>
    </source>
</evidence>
<reference evidence="8" key="1">
    <citation type="journal article" date="2023" name="Mol. Biol. Evol.">
        <title>Third-Generation Sequencing Reveals the Adaptive Role of the Epigenome in Three Deep-Sea Polychaetes.</title>
        <authorList>
            <person name="Perez M."/>
            <person name="Aroh O."/>
            <person name="Sun Y."/>
            <person name="Lan Y."/>
            <person name="Juniper S.K."/>
            <person name="Young C.R."/>
            <person name="Angers B."/>
            <person name="Qian P.Y."/>
        </authorList>
    </citation>
    <scope>NUCLEOTIDE SEQUENCE</scope>
    <source>
        <strain evidence="8">R07B-5</strain>
    </source>
</reference>
<keyword evidence="3 4" id="KW-0862">Zinc</keyword>
<dbReference type="GO" id="GO:0030719">
    <property type="term" value="P:P granule organization"/>
    <property type="evidence" value="ECO:0007669"/>
    <property type="project" value="TreeGrafter"/>
</dbReference>
<dbReference type="InterPro" id="IPR036855">
    <property type="entry name" value="Znf_CCCH_sf"/>
</dbReference>
<evidence type="ECO:0000259" key="6">
    <source>
        <dbReference type="PROSITE" id="PS50103"/>
    </source>
</evidence>
<evidence type="ECO:0000256" key="2">
    <source>
        <dbReference type="ARBA" id="ARBA00022771"/>
    </source>
</evidence>
<protein>
    <recommendedName>
        <fullName evidence="10">Tudor domain-containing protein</fullName>
    </recommendedName>
</protein>
<feature type="zinc finger region" description="C3H1-type" evidence="4">
    <location>
        <begin position="23"/>
        <end position="51"/>
    </location>
</feature>
<dbReference type="Proteomes" id="UP001209878">
    <property type="component" value="Unassembled WGS sequence"/>
</dbReference>
<dbReference type="GO" id="GO:0043186">
    <property type="term" value="C:P granule"/>
    <property type="evidence" value="ECO:0007669"/>
    <property type="project" value="TreeGrafter"/>
</dbReference>
<dbReference type="SMART" id="SM00333">
    <property type="entry name" value="TUDOR"/>
    <property type="match status" value="1"/>
</dbReference>
<comment type="caution">
    <text evidence="8">The sequence shown here is derived from an EMBL/GenBank/DDBJ whole genome shotgun (WGS) entry which is preliminary data.</text>
</comment>
<feature type="region of interest" description="Disordered" evidence="5">
    <location>
        <begin position="295"/>
        <end position="319"/>
    </location>
</feature>
<evidence type="ECO:0000256" key="3">
    <source>
        <dbReference type="ARBA" id="ARBA00022833"/>
    </source>
</evidence>
<dbReference type="GO" id="GO:0034587">
    <property type="term" value="P:piRNA processing"/>
    <property type="evidence" value="ECO:0007669"/>
    <property type="project" value="TreeGrafter"/>
</dbReference>
<dbReference type="PANTHER" id="PTHR22948">
    <property type="entry name" value="TUDOR DOMAIN CONTAINING PROTEIN"/>
    <property type="match status" value="1"/>
</dbReference>
<evidence type="ECO:0000259" key="7">
    <source>
        <dbReference type="PROSITE" id="PS50304"/>
    </source>
</evidence>
<evidence type="ECO:0000256" key="1">
    <source>
        <dbReference type="ARBA" id="ARBA00022723"/>
    </source>
</evidence>
<evidence type="ECO:0000313" key="8">
    <source>
        <dbReference type="EMBL" id="KAK2189164.1"/>
    </source>
</evidence>
<dbReference type="InterPro" id="IPR002999">
    <property type="entry name" value="Tudor"/>
</dbReference>
<name>A0AAD9P6N5_RIDPI</name>
<accession>A0AAD9P6N5</accession>
<dbReference type="AlphaFoldDB" id="A0AAD9P6N5"/>
<feature type="compositionally biased region" description="Polar residues" evidence="5">
    <location>
        <begin position="300"/>
        <end position="312"/>
    </location>
</feature>